<dbReference type="Proteomes" id="UP001239462">
    <property type="component" value="Unassembled WGS sequence"/>
</dbReference>
<dbReference type="Gene3D" id="1.20.120.160">
    <property type="entry name" value="HPT domain"/>
    <property type="match status" value="1"/>
</dbReference>
<accession>A0ABT7PKG6</accession>
<feature type="domain" description="HPt" evidence="6">
    <location>
        <begin position="333"/>
        <end position="432"/>
    </location>
</feature>
<dbReference type="InterPro" id="IPR003594">
    <property type="entry name" value="HATPase_dom"/>
</dbReference>
<dbReference type="GO" id="GO:0005524">
    <property type="term" value="F:ATP binding"/>
    <property type="evidence" value="ECO:0007669"/>
    <property type="project" value="UniProtKB-KW"/>
</dbReference>
<name>A0ABT7PKG6_9BACT</name>
<dbReference type="PANTHER" id="PTHR43395">
    <property type="entry name" value="SENSOR HISTIDINE KINASE CHEA"/>
    <property type="match status" value="1"/>
</dbReference>
<dbReference type="SMART" id="SM00387">
    <property type="entry name" value="HATPase_c"/>
    <property type="match status" value="1"/>
</dbReference>
<feature type="transmembrane region" description="Helical" evidence="4">
    <location>
        <begin position="29"/>
        <end position="47"/>
    </location>
</feature>
<gene>
    <name evidence="7" type="ORF">QTN89_16155</name>
</gene>
<dbReference type="InterPro" id="IPR004358">
    <property type="entry name" value="Sig_transdc_His_kin-like_C"/>
</dbReference>
<dbReference type="InterPro" id="IPR005467">
    <property type="entry name" value="His_kinase_dom"/>
</dbReference>
<keyword evidence="8" id="KW-1185">Reference proteome</keyword>
<keyword evidence="3" id="KW-0597">Phosphoprotein</keyword>
<protein>
    <recommendedName>
        <fullName evidence="2">histidine kinase</fullName>
        <ecNumber evidence="2">2.7.13.3</ecNumber>
    </recommendedName>
</protein>
<dbReference type="InterPro" id="IPR008207">
    <property type="entry name" value="Sig_transdc_His_kin_Hpt_dom"/>
</dbReference>
<evidence type="ECO:0000256" key="4">
    <source>
        <dbReference type="SAM" id="Phobius"/>
    </source>
</evidence>
<keyword evidence="4" id="KW-0812">Transmembrane</keyword>
<comment type="caution">
    <text evidence="7">The sequence shown here is derived from an EMBL/GenBank/DDBJ whole genome shotgun (WGS) entry which is preliminary data.</text>
</comment>
<dbReference type="PANTHER" id="PTHR43395:SF1">
    <property type="entry name" value="CHEMOTAXIS PROTEIN CHEA"/>
    <property type="match status" value="1"/>
</dbReference>
<dbReference type="SUPFAM" id="SSF47226">
    <property type="entry name" value="Histidine-containing phosphotransfer domain, HPT domain"/>
    <property type="match status" value="1"/>
</dbReference>
<keyword evidence="7" id="KW-0067">ATP-binding</keyword>
<organism evidence="7 8">
    <name type="scientific">Roseiconus lacunae</name>
    <dbReference type="NCBI Taxonomy" id="2605694"/>
    <lineage>
        <taxon>Bacteria</taxon>
        <taxon>Pseudomonadati</taxon>
        <taxon>Planctomycetota</taxon>
        <taxon>Planctomycetia</taxon>
        <taxon>Pirellulales</taxon>
        <taxon>Pirellulaceae</taxon>
        <taxon>Roseiconus</taxon>
    </lineage>
</organism>
<dbReference type="PROSITE" id="PS50894">
    <property type="entry name" value="HPT"/>
    <property type="match status" value="1"/>
</dbReference>
<evidence type="ECO:0000259" key="6">
    <source>
        <dbReference type="PROSITE" id="PS50894"/>
    </source>
</evidence>
<keyword evidence="7" id="KW-0547">Nucleotide-binding</keyword>
<dbReference type="InterPro" id="IPR051315">
    <property type="entry name" value="Bact_Chemotaxis_CheA"/>
</dbReference>
<feature type="transmembrane region" description="Helical" evidence="4">
    <location>
        <begin position="110"/>
        <end position="143"/>
    </location>
</feature>
<reference evidence="7 8" key="1">
    <citation type="submission" date="2023-06" db="EMBL/GenBank/DDBJ databases">
        <title>Roseiconus lacunae JC819 isolated from Gulf of Mannar region, Tamil Nadu.</title>
        <authorList>
            <person name="Pk S."/>
            <person name="Ch S."/>
            <person name="Ch V.R."/>
        </authorList>
    </citation>
    <scope>NUCLEOTIDE SEQUENCE [LARGE SCALE GENOMIC DNA]</scope>
    <source>
        <strain evidence="7 8">JC819</strain>
    </source>
</reference>
<evidence type="ECO:0000256" key="1">
    <source>
        <dbReference type="ARBA" id="ARBA00000085"/>
    </source>
</evidence>
<dbReference type="InterPro" id="IPR036641">
    <property type="entry name" value="HPT_dom_sf"/>
</dbReference>
<dbReference type="PRINTS" id="PR00344">
    <property type="entry name" value="BCTRLSENSOR"/>
</dbReference>
<dbReference type="InterPro" id="IPR036890">
    <property type="entry name" value="HATPase_C_sf"/>
</dbReference>
<feature type="transmembrane region" description="Helical" evidence="4">
    <location>
        <begin position="155"/>
        <end position="176"/>
    </location>
</feature>
<sequence length="672" mass="74621">MFASALRYIVLPQSVSDFEQSYLAKMNRIFTIVFALHLPVFVAIAYFNDTGPIEAALLTGAVVIGPVIARLTMRSKRTISVVIGVASMFMGGVLVHLGQGPVQIEMHFYFFVLLALLAVFANPMVIVAAAVTAALHHLLLWFLLPASVFNYDAPIWVVGVHAAFVVLESVAAIFIARSFFDNVIGLEKIVALRTSELESRHRDMRMILNSVDQGFMTINRQGVIQDERSSAVEMMFGPIKHGDTIADVIARYDAKAAEWLQFGLDEVFEGIMPVEVTLDQLPDHIVIQGQTFALKYHPVEDCDLSHLTIVVSDITAEVERKRLEADSREMIRMLEGITKDRTGFLEFFHEASELIDSLRCDEREELESVKRQVHTLKGNAAIFGLDRLADVCHAVETAIAEEDGIPEGTVWTELFSCWAHVRGNLRRLISDTDHEFRVTDSQYKQLLLGLLNREPMESLAPLVAAWKLEPTESRLQRVSHQAKRIATQMGKEAIVVSIRSGNLRTEASHWSPFWSSLIHAVRNAVDHGIESIEDRRLEGKPDCGKLTLSTDVQDDRFIVTVADDGRGINWDHVASLAAERGLPHETEQDLTNALFANGLSTAESVSLVSGRGIGLGALRQATEKLGGTIKIESRLGRGTQYRFEFPIDVMAPDTYRLLTSYGIDADLSAITS</sequence>
<dbReference type="PROSITE" id="PS50109">
    <property type="entry name" value="HIS_KIN"/>
    <property type="match status" value="1"/>
</dbReference>
<feature type="modified residue" description="Phosphohistidine" evidence="3">
    <location>
        <position position="374"/>
    </location>
</feature>
<evidence type="ECO:0000256" key="2">
    <source>
        <dbReference type="ARBA" id="ARBA00012438"/>
    </source>
</evidence>
<feature type="domain" description="Histidine kinase" evidence="5">
    <location>
        <begin position="517"/>
        <end position="649"/>
    </location>
</feature>
<keyword evidence="4" id="KW-0472">Membrane</keyword>
<keyword evidence="4" id="KW-1133">Transmembrane helix</keyword>
<dbReference type="SUPFAM" id="SSF55874">
    <property type="entry name" value="ATPase domain of HSP90 chaperone/DNA topoisomerase II/histidine kinase"/>
    <property type="match status" value="1"/>
</dbReference>
<evidence type="ECO:0000256" key="3">
    <source>
        <dbReference type="PROSITE-ProRule" id="PRU00110"/>
    </source>
</evidence>
<dbReference type="EMBL" id="JASZZN010000011">
    <property type="protein sequence ID" value="MDM4016982.1"/>
    <property type="molecule type" value="Genomic_DNA"/>
</dbReference>
<evidence type="ECO:0000313" key="7">
    <source>
        <dbReference type="EMBL" id="MDM4016982.1"/>
    </source>
</evidence>
<proteinExistence type="predicted"/>
<dbReference type="Pfam" id="PF01627">
    <property type="entry name" value="Hpt"/>
    <property type="match status" value="1"/>
</dbReference>
<dbReference type="CDD" id="cd00088">
    <property type="entry name" value="HPT"/>
    <property type="match status" value="1"/>
</dbReference>
<dbReference type="EC" id="2.7.13.3" evidence="2"/>
<dbReference type="Pfam" id="PF02518">
    <property type="entry name" value="HATPase_c"/>
    <property type="match status" value="1"/>
</dbReference>
<evidence type="ECO:0000313" key="8">
    <source>
        <dbReference type="Proteomes" id="UP001239462"/>
    </source>
</evidence>
<evidence type="ECO:0000259" key="5">
    <source>
        <dbReference type="PROSITE" id="PS50109"/>
    </source>
</evidence>
<feature type="transmembrane region" description="Helical" evidence="4">
    <location>
        <begin position="79"/>
        <end position="98"/>
    </location>
</feature>
<comment type="catalytic activity">
    <reaction evidence="1">
        <text>ATP + protein L-histidine = ADP + protein N-phospho-L-histidine.</text>
        <dbReference type="EC" id="2.7.13.3"/>
    </reaction>
</comment>
<dbReference type="RefSeq" id="WP_289164529.1">
    <property type="nucleotide sequence ID" value="NZ_JASZZN010000011.1"/>
</dbReference>
<dbReference type="SMART" id="SM00073">
    <property type="entry name" value="HPT"/>
    <property type="match status" value="1"/>
</dbReference>
<feature type="transmembrane region" description="Helical" evidence="4">
    <location>
        <begin position="53"/>
        <end position="72"/>
    </location>
</feature>
<dbReference type="Gene3D" id="3.30.565.10">
    <property type="entry name" value="Histidine kinase-like ATPase, C-terminal domain"/>
    <property type="match status" value="1"/>
</dbReference>